<feature type="domain" description="Glycine-rich" evidence="4">
    <location>
        <begin position="62"/>
        <end position="255"/>
    </location>
</feature>
<evidence type="ECO:0000259" key="2">
    <source>
        <dbReference type="Pfam" id="PF18657"/>
    </source>
</evidence>
<feature type="region of interest" description="Disordered" evidence="1">
    <location>
        <begin position="202"/>
        <end position="221"/>
    </location>
</feature>
<dbReference type="InterPro" id="IPR041248">
    <property type="entry name" value="YDG"/>
</dbReference>
<feature type="domain" description="MBG" evidence="3">
    <location>
        <begin position="705"/>
        <end position="781"/>
    </location>
</feature>
<organism evidence="5 6">
    <name type="scientific">Cecembia rubra</name>
    <dbReference type="NCBI Taxonomy" id="1485585"/>
    <lineage>
        <taxon>Bacteria</taxon>
        <taxon>Pseudomonadati</taxon>
        <taxon>Bacteroidota</taxon>
        <taxon>Cytophagia</taxon>
        <taxon>Cytophagales</taxon>
        <taxon>Cyclobacteriaceae</taxon>
        <taxon>Cecembia</taxon>
    </lineage>
</organism>
<name>A0A2P8DZN3_9BACT</name>
<protein>
    <recommendedName>
        <fullName evidence="7">MBG domain-containing protein</fullName>
    </recommendedName>
</protein>
<dbReference type="Pfam" id="PF18657">
    <property type="entry name" value="YDG"/>
    <property type="match status" value="3"/>
</dbReference>
<feature type="compositionally biased region" description="Polar residues" evidence="1">
    <location>
        <begin position="126"/>
        <end position="140"/>
    </location>
</feature>
<dbReference type="Proteomes" id="UP000240708">
    <property type="component" value="Unassembled WGS sequence"/>
</dbReference>
<feature type="region of interest" description="Disordered" evidence="1">
    <location>
        <begin position="126"/>
        <end position="161"/>
    </location>
</feature>
<reference evidence="5 6" key="1">
    <citation type="submission" date="2018-03" db="EMBL/GenBank/DDBJ databases">
        <title>Genomic Encyclopedia of Archaeal and Bacterial Type Strains, Phase II (KMG-II): from individual species to whole genera.</title>
        <authorList>
            <person name="Goeker M."/>
        </authorList>
    </citation>
    <scope>NUCLEOTIDE SEQUENCE [LARGE SCALE GENOMIC DNA]</scope>
    <source>
        <strain evidence="5 6">DSM 28057</strain>
    </source>
</reference>
<accession>A0A2P8DZN3</accession>
<evidence type="ECO:0000259" key="3">
    <source>
        <dbReference type="Pfam" id="PF18676"/>
    </source>
</evidence>
<evidence type="ECO:0008006" key="7">
    <source>
        <dbReference type="Google" id="ProtNLM"/>
    </source>
</evidence>
<sequence length="801" mass="78996">MKNRSYMFGEANKSRLVQIFSNPMDIIIKKLGTLLGLILLLLIGQGVYGQTTQTKKVTLTTSGSWTVPAGVTSITVEAWGAGGAGGAGTISGVNIRAGGGGGGGAYTKSTLTVTPSSSITYTIGNGEVGSTSRSTNFSTVTANGGSNGSTGNNGAGGAGGTGGTRNGGAGAAGVNNTAGGGGGAGSGGDGGAASTGTAGTGGISAAGENTPGGNGGNGGVAAGVAGSFPGGGGGGGRGENNPGGGGGNGLIIITYTITCPDFVITSPSNQSITYGANAQFSASVGLSGTFTYQWEISTNNGTSFTSLSNAGVYSGATTNQLTVSRPPVSLSGALYRVKITSADGCEQNSAAATLTVAQKELSITGLTGNNKIYNRTTAASVTGTAVLSGVETGDIVTLGGTPTFTFASPNVGPGINISTTGYTISGASASNYTLAQPLLSANITAKELSVTGLTGNNKIYDRTTAASVTGTAALSGVETGDIVTLGGTPTFTFASPNVGTGINISTTGYTISGASASNYTLAQPSFSANITAKELSVTGLTGNNKIYDRTTAASVTGTAALSGVETGDIVTLGGTPTFTFASPNVGTGINISTTGYTISGASASNYSLVQPSFSANITAKALTVAADDRNKVYDGEAFTAFTVSYDGFIEGEDAADLDGELIFTIDPAGPAVNAGTYLITPSGLTSDNYDITFVAGTLEITKAVLTVTADDKNKVYDGEAFTAFTVSYEGFIEGEDAADLGGILLFTTDPAGPAVNAGTYVITPEGLTSDNYDITFVAGTLEITKAVLTVTADDKNKVYDG</sequence>
<proteinExistence type="predicted"/>
<gene>
    <name evidence="5" type="ORF">CLV48_109163</name>
</gene>
<evidence type="ECO:0000313" key="6">
    <source>
        <dbReference type="Proteomes" id="UP000240708"/>
    </source>
</evidence>
<evidence type="ECO:0000256" key="1">
    <source>
        <dbReference type="SAM" id="MobiDB-lite"/>
    </source>
</evidence>
<feature type="domain" description="MBG" evidence="3">
    <location>
        <begin position="622"/>
        <end position="698"/>
    </location>
</feature>
<feature type="domain" description="YDG" evidence="2">
    <location>
        <begin position="531"/>
        <end position="610"/>
    </location>
</feature>
<dbReference type="Pfam" id="PF21722">
    <property type="entry name" value="Gly_rich_2"/>
    <property type="match status" value="1"/>
</dbReference>
<feature type="compositionally biased region" description="Gly residues" evidence="1">
    <location>
        <begin position="145"/>
        <end position="161"/>
    </location>
</feature>
<feature type="non-terminal residue" evidence="5">
    <location>
        <position position="801"/>
    </location>
</feature>
<dbReference type="EMBL" id="PYGF01000009">
    <property type="protein sequence ID" value="PSL02693.1"/>
    <property type="molecule type" value="Genomic_DNA"/>
</dbReference>
<evidence type="ECO:0000259" key="4">
    <source>
        <dbReference type="Pfam" id="PF21722"/>
    </source>
</evidence>
<dbReference type="AlphaFoldDB" id="A0A2P8DZN3"/>
<comment type="caution">
    <text evidence="5">The sequence shown here is derived from an EMBL/GenBank/DDBJ whole genome shotgun (WGS) entry which is preliminary data.</text>
</comment>
<dbReference type="Pfam" id="PF18676">
    <property type="entry name" value="MBG_2"/>
    <property type="match status" value="2"/>
</dbReference>
<feature type="domain" description="YDG" evidence="2">
    <location>
        <begin position="444"/>
        <end position="524"/>
    </location>
</feature>
<evidence type="ECO:0000313" key="5">
    <source>
        <dbReference type="EMBL" id="PSL02693.1"/>
    </source>
</evidence>
<feature type="domain" description="YDG" evidence="2">
    <location>
        <begin position="358"/>
        <end position="436"/>
    </location>
</feature>
<dbReference type="InterPro" id="IPR049304">
    <property type="entry name" value="Gly_rich_dom"/>
</dbReference>
<dbReference type="InterPro" id="IPR041286">
    <property type="entry name" value="MBG_2"/>
</dbReference>
<keyword evidence="6" id="KW-1185">Reference proteome</keyword>
<dbReference type="Gene3D" id="3.30.160.710">
    <property type="match status" value="3"/>
</dbReference>